<dbReference type="EMBL" id="LPWD01000228">
    <property type="protein sequence ID" value="ODS02789.1"/>
    <property type="molecule type" value="Genomic_DNA"/>
</dbReference>
<feature type="domain" description="DALR anticodon binding" evidence="12">
    <location>
        <begin position="620"/>
        <end position="719"/>
    </location>
</feature>
<dbReference type="InterPro" id="IPR006194">
    <property type="entry name" value="Gly-tRNA-synth_heterodimer"/>
</dbReference>
<dbReference type="InterPro" id="IPR008909">
    <property type="entry name" value="DALR_anticod-bd"/>
</dbReference>
<evidence type="ECO:0000256" key="3">
    <source>
        <dbReference type="ARBA" id="ARBA00011209"/>
    </source>
</evidence>
<dbReference type="RefSeq" id="WP_069624010.1">
    <property type="nucleotide sequence ID" value="NZ_LPWD01000228.1"/>
</dbReference>
<dbReference type="SUPFAM" id="SSF109604">
    <property type="entry name" value="HD-domain/PDEase-like"/>
    <property type="match status" value="1"/>
</dbReference>
<evidence type="ECO:0000313" key="13">
    <source>
        <dbReference type="EMBL" id="ODS02789.1"/>
    </source>
</evidence>
<evidence type="ECO:0000256" key="10">
    <source>
        <dbReference type="ARBA" id="ARBA00047937"/>
    </source>
</evidence>
<accession>A0A1E3WAF5</accession>
<keyword evidence="9 11" id="KW-0030">Aminoacyl-tRNA synthetase</keyword>
<evidence type="ECO:0000259" key="12">
    <source>
        <dbReference type="Pfam" id="PF05746"/>
    </source>
</evidence>
<name>A0A1E3WAF5_9HYPH</name>
<evidence type="ECO:0000256" key="9">
    <source>
        <dbReference type="ARBA" id="ARBA00023146"/>
    </source>
</evidence>
<dbReference type="PRINTS" id="PR01045">
    <property type="entry name" value="TRNASYNTHGB"/>
</dbReference>
<keyword evidence="6 11" id="KW-0547">Nucleotide-binding</keyword>
<comment type="catalytic activity">
    <reaction evidence="10 11">
        <text>tRNA(Gly) + glycine + ATP = glycyl-tRNA(Gly) + AMP + diphosphate</text>
        <dbReference type="Rhea" id="RHEA:16013"/>
        <dbReference type="Rhea" id="RHEA-COMP:9664"/>
        <dbReference type="Rhea" id="RHEA-COMP:9683"/>
        <dbReference type="ChEBI" id="CHEBI:30616"/>
        <dbReference type="ChEBI" id="CHEBI:33019"/>
        <dbReference type="ChEBI" id="CHEBI:57305"/>
        <dbReference type="ChEBI" id="CHEBI:78442"/>
        <dbReference type="ChEBI" id="CHEBI:78522"/>
        <dbReference type="ChEBI" id="CHEBI:456215"/>
        <dbReference type="EC" id="6.1.1.14"/>
    </reaction>
</comment>
<comment type="similarity">
    <text evidence="2 11">Belongs to the class-II aminoacyl-tRNA synthetase family.</text>
</comment>
<dbReference type="Proteomes" id="UP000095042">
    <property type="component" value="Unassembled WGS sequence"/>
</dbReference>
<proteinExistence type="inferred from homology"/>
<dbReference type="InterPro" id="IPR015944">
    <property type="entry name" value="Gly-tRNA-synth_bsu"/>
</dbReference>
<dbReference type="OrthoDB" id="9775440at2"/>
<evidence type="ECO:0000256" key="8">
    <source>
        <dbReference type="ARBA" id="ARBA00022917"/>
    </source>
</evidence>
<dbReference type="Pfam" id="PF02092">
    <property type="entry name" value="tRNA_synt_2f"/>
    <property type="match status" value="1"/>
</dbReference>
<keyword evidence="14" id="KW-1185">Reference proteome</keyword>
<dbReference type="GO" id="GO:0005524">
    <property type="term" value="F:ATP binding"/>
    <property type="evidence" value="ECO:0007669"/>
    <property type="project" value="UniProtKB-UniRule"/>
</dbReference>
<dbReference type="GO" id="GO:0004814">
    <property type="term" value="F:arginine-tRNA ligase activity"/>
    <property type="evidence" value="ECO:0007669"/>
    <property type="project" value="InterPro"/>
</dbReference>
<dbReference type="GO" id="GO:0004820">
    <property type="term" value="F:glycine-tRNA ligase activity"/>
    <property type="evidence" value="ECO:0007669"/>
    <property type="project" value="UniProtKB-UniRule"/>
</dbReference>
<dbReference type="AlphaFoldDB" id="A0A1E3WAF5"/>
<dbReference type="HAMAP" id="MF_00255">
    <property type="entry name" value="Gly_tRNA_synth_beta"/>
    <property type="match status" value="1"/>
</dbReference>
<keyword evidence="4 11" id="KW-0963">Cytoplasm</keyword>
<dbReference type="Pfam" id="PF05746">
    <property type="entry name" value="DALR_1"/>
    <property type="match status" value="1"/>
</dbReference>
<evidence type="ECO:0000256" key="7">
    <source>
        <dbReference type="ARBA" id="ARBA00022840"/>
    </source>
</evidence>
<dbReference type="PANTHER" id="PTHR30075">
    <property type="entry name" value="GLYCYL-TRNA SYNTHETASE"/>
    <property type="match status" value="1"/>
</dbReference>
<keyword evidence="7 11" id="KW-0067">ATP-binding</keyword>
<evidence type="ECO:0000256" key="4">
    <source>
        <dbReference type="ARBA" id="ARBA00022490"/>
    </source>
</evidence>
<gene>
    <name evidence="11" type="primary">glyS</name>
    <name evidence="13" type="ORF">AUC71_13375</name>
</gene>
<evidence type="ECO:0000256" key="2">
    <source>
        <dbReference type="ARBA" id="ARBA00008226"/>
    </source>
</evidence>
<keyword evidence="8 11" id="KW-0648">Protein biosynthesis</keyword>
<protein>
    <recommendedName>
        <fullName evidence="11">Glycine--tRNA ligase beta subunit</fullName>
        <ecNumber evidence="11">6.1.1.14</ecNumber>
    </recommendedName>
    <alternativeName>
        <fullName evidence="11">Glycyl-tRNA synthetase beta subunit</fullName>
        <shortName evidence="11">GlyRS</shortName>
    </alternativeName>
</protein>
<dbReference type="EC" id="6.1.1.14" evidence="11"/>
<dbReference type="GO" id="GO:0006426">
    <property type="term" value="P:glycyl-tRNA aminoacylation"/>
    <property type="evidence" value="ECO:0007669"/>
    <property type="project" value="UniProtKB-UniRule"/>
</dbReference>
<evidence type="ECO:0000256" key="5">
    <source>
        <dbReference type="ARBA" id="ARBA00022598"/>
    </source>
</evidence>
<comment type="caution">
    <text evidence="13">The sequence shown here is derived from an EMBL/GenBank/DDBJ whole genome shotgun (WGS) entry which is preliminary data.</text>
</comment>
<evidence type="ECO:0000256" key="6">
    <source>
        <dbReference type="ARBA" id="ARBA00022741"/>
    </source>
</evidence>
<organism evidence="13 14">
    <name type="scientific">Methyloceanibacter marginalis</name>
    <dbReference type="NCBI Taxonomy" id="1774971"/>
    <lineage>
        <taxon>Bacteria</taxon>
        <taxon>Pseudomonadati</taxon>
        <taxon>Pseudomonadota</taxon>
        <taxon>Alphaproteobacteria</taxon>
        <taxon>Hyphomicrobiales</taxon>
        <taxon>Hyphomicrobiaceae</taxon>
        <taxon>Methyloceanibacter</taxon>
    </lineage>
</organism>
<keyword evidence="5 11" id="KW-0436">Ligase</keyword>
<sequence>MAELLLELFSEEIPARMQARAREDLARLLADKLKVAGLEFSEIKTFATPRRLTAVVDGLPKRCPDREEERKGPKVDSPSMAIEGFLKSVGLTGVDQLEIRQIKKHDYYFARVKKVGRTTDAVVAEIVPEIVKNFPWPKSMRWGEKHVSRLVTEEGDYLVTEEGDYIVVEEWLKWVRPLHSVLCILDGKVVAFDIDGIESSNKTRGHRFMAPKPFAVKSFKDYAAKLKDAFVILDSDERAATISKGAHKLAEKEGLTLVDDEALLAENAGLTEWPVPLIGAFDEDFLSVPPEVLATSMKAHQKCFSLKKGDALANRFMLVANLKAEDRGRAITQGNERVIAARLADAKFFYDQDRKGSLEDWVPKLKEITFHEKLGNQYERVQRIFHLAREIAPLVGADPDLAERAAILAKSDLVSDMVGEFPELQGVMGRYYALDQKENPAVADAIAAHYKPVGPNDDVPRAPIAIAVALADKLDTLVGFWAIDEKPTGSKDPYALRRAALGVIRIVLENGVRLPLRQQFHSHLVMAGLGPAIHDWPRRKTWITGTSPVMTIEWREIAQSLLDFFADRLKVYLRDQGARHDLVDAVFALGGDDLLMIVARVEALGRFLETDDGANLLAGAKRAMNILRIEEKKDGRSYDQAPDPALLEQSQEKALAKAVDEVEKAAASAVENEDFEAAMGAMALLREPVDAFFDSVTVNAEDPKLRENRLRLLNRIRATTQTVADFSKIAG</sequence>
<comment type="subunit">
    <text evidence="3 11">Tetramer of two alpha and two beta subunits.</text>
</comment>
<dbReference type="NCBIfam" id="TIGR00211">
    <property type="entry name" value="glyS"/>
    <property type="match status" value="1"/>
</dbReference>
<evidence type="ECO:0000313" key="14">
    <source>
        <dbReference type="Proteomes" id="UP000095042"/>
    </source>
</evidence>
<evidence type="ECO:0000256" key="11">
    <source>
        <dbReference type="HAMAP-Rule" id="MF_00255"/>
    </source>
</evidence>
<reference evidence="13 14" key="1">
    <citation type="journal article" date="2016" name="Environ. Microbiol.">
        <title>New Methyloceanibacter diversity from North Sea sediments includes methanotroph containing solely the soluble methane monooxygenase.</title>
        <authorList>
            <person name="Vekeman B."/>
            <person name="Kerckhof F.M."/>
            <person name="Cremers G."/>
            <person name="de Vos P."/>
            <person name="Vandamme P."/>
            <person name="Boon N."/>
            <person name="Op den Camp H.J."/>
            <person name="Heylen K."/>
        </authorList>
    </citation>
    <scope>NUCLEOTIDE SEQUENCE [LARGE SCALE GENOMIC DNA]</scope>
    <source>
        <strain evidence="13 14">R-67177</strain>
    </source>
</reference>
<evidence type="ECO:0000256" key="1">
    <source>
        <dbReference type="ARBA" id="ARBA00004496"/>
    </source>
</evidence>
<dbReference type="PROSITE" id="PS50861">
    <property type="entry name" value="AA_TRNA_LIGASE_II_GLYAB"/>
    <property type="match status" value="1"/>
</dbReference>
<comment type="subcellular location">
    <subcellularLocation>
        <location evidence="1 11">Cytoplasm</location>
    </subcellularLocation>
</comment>
<dbReference type="GO" id="GO:0005829">
    <property type="term" value="C:cytosol"/>
    <property type="evidence" value="ECO:0007669"/>
    <property type="project" value="TreeGrafter"/>
</dbReference>
<dbReference type="PANTHER" id="PTHR30075:SF2">
    <property type="entry name" value="GLYCINE--TRNA LIGASE, CHLOROPLASTIC_MITOCHONDRIAL 2"/>
    <property type="match status" value="1"/>
</dbReference>
<dbReference type="GO" id="GO:0006420">
    <property type="term" value="P:arginyl-tRNA aminoacylation"/>
    <property type="evidence" value="ECO:0007669"/>
    <property type="project" value="InterPro"/>
</dbReference>